<keyword evidence="3" id="KW-1185">Reference proteome</keyword>
<feature type="compositionally biased region" description="Polar residues" evidence="1">
    <location>
        <begin position="158"/>
        <end position="174"/>
    </location>
</feature>
<evidence type="ECO:0000313" key="3">
    <source>
        <dbReference type="Proteomes" id="UP000799778"/>
    </source>
</evidence>
<evidence type="ECO:0000256" key="1">
    <source>
        <dbReference type="SAM" id="MobiDB-lite"/>
    </source>
</evidence>
<dbReference type="OrthoDB" id="5397087at2759"/>
<sequence length="444" mass="49075">MPPIRSVAPMKPMKTERTHEENQERAYIAASRRSDRSLEARIESARRASEIHKKRTGRGLRVTEQDVINEEMYEEEDEDMPSQYQRLSAHLHTNSMLFNRKLQDYIATQAAVRQSFYAQYQNQPLALGHGQFSSNVSRSQFSQGVNPFMHQQMPPPQTVNQAPQNFGQNQQPYTPQMYPYSIPQRPNAHQRSASLSVAPHMAGYQNPAQTSTGGATTPGEEQRRLSLPPQMLEQASQNFSESQSRPSPSRSNTSQSVHNHAGSPQLTHSATTNSPPSVQSTPTLAAGATPGATTPMNFSNGQLLQSNLFSMSLPPESQQLVAPALDPKDPTAAMFMAGSENIPMPMLTYHYNPNLSPKSSQMATTVIPSMTVSNDDISMEKSRHALDGVPSADPSVSDDMMFSSMMASNLSFDLGSQDDLFQSMGLPQSQEEYDPSIFLDFDQS</sequence>
<feature type="compositionally biased region" description="Low complexity" evidence="1">
    <location>
        <begin position="240"/>
        <end position="256"/>
    </location>
</feature>
<dbReference type="EMBL" id="ML978074">
    <property type="protein sequence ID" value="KAF2011675.1"/>
    <property type="molecule type" value="Genomic_DNA"/>
</dbReference>
<feature type="compositionally biased region" description="Low complexity" evidence="1">
    <location>
        <begin position="281"/>
        <end position="295"/>
    </location>
</feature>
<organism evidence="2 3">
    <name type="scientific">Aaosphaeria arxii CBS 175.79</name>
    <dbReference type="NCBI Taxonomy" id="1450172"/>
    <lineage>
        <taxon>Eukaryota</taxon>
        <taxon>Fungi</taxon>
        <taxon>Dikarya</taxon>
        <taxon>Ascomycota</taxon>
        <taxon>Pezizomycotina</taxon>
        <taxon>Dothideomycetes</taxon>
        <taxon>Pleosporomycetidae</taxon>
        <taxon>Pleosporales</taxon>
        <taxon>Pleosporales incertae sedis</taxon>
        <taxon>Aaosphaeria</taxon>
    </lineage>
</organism>
<feature type="region of interest" description="Disordered" evidence="1">
    <location>
        <begin position="1"/>
        <end position="32"/>
    </location>
</feature>
<dbReference type="RefSeq" id="XP_033380014.1">
    <property type="nucleotide sequence ID" value="XM_033531302.1"/>
</dbReference>
<protein>
    <submittedName>
        <fullName evidence="2">Uncharacterized protein</fullName>
    </submittedName>
</protein>
<accession>A0A6A5XEM4</accession>
<reference evidence="2" key="1">
    <citation type="journal article" date="2020" name="Stud. Mycol.">
        <title>101 Dothideomycetes genomes: a test case for predicting lifestyles and emergence of pathogens.</title>
        <authorList>
            <person name="Haridas S."/>
            <person name="Albert R."/>
            <person name="Binder M."/>
            <person name="Bloem J."/>
            <person name="Labutti K."/>
            <person name="Salamov A."/>
            <person name="Andreopoulos B."/>
            <person name="Baker S."/>
            <person name="Barry K."/>
            <person name="Bills G."/>
            <person name="Bluhm B."/>
            <person name="Cannon C."/>
            <person name="Castanera R."/>
            <person name="Culley D."/>
            <person name="Daum C."/>
            <person name="Ezra D."/>
            <person name="Gonzalez J."/>
            <person name="Henrissat B."/>
            <person name="Kuo A."/>
            <person name="Liang C."/>
            <person name="Lipzen A."/>
            <person name="Lutzoni F."/>
            <person name="Magnuson J."/>
            <person name="Mondo S."/>
            <person name="Nolan M."/>
            <person name="Ohm R."/>
            <person name="Pangilinan J."/>
            <person name="Park H.-J."/>
            <person name="Ramirez L."/>
            <person name="Alfaro M."/>
            <person name="Sun H."/>
            <person name="Tritt A."/>
            <person name="Yoshinaga Y."/>
            <person name="Zwiers L.-H."/>
            <person name="Turgeon B."/>
            <person name="Goodwin S."/>
            <person name="Spatafora J."/>
            <person name="Crous P."/>
            <person name="Grigoriev I."/>
        </authorList>
    </citation>
    <scope>NUCLEOTIDE SEQUENCE</scope>
    <source>
        <strain evidence="2">CBS 175.79</strain>
    </source>
</reference>
<dbReference type="AlphaFoldDB" id="A0A6A5XEM4"/>
<proteinExistence type="predicted"/>
<feature type="region of interest" description="Disordered" evidence="1">
    <location>
        <begin position="146"/>
        <end position="299"/>
    </location>
</feature>
<name>A0A6A5XEM4_9PLEO</name>
<feature type="compositionally biased region" description="Polar residues" evidence="1">
    <location>
        <begin position="206"/>
        <end position="215"/>
    </location>
</feature>
<feature type="compositionally biased region" description="Basic and acidic residues" evidence="1">
    <location>
        <begin position="13"/>
        <end position="24"/>
    </location>
</feature>
<evidence type="ECO:0000313" key="2">
    <source>
        <dbReference type="EMBL" id="KAF2011675.1"/>
    </source>
</evidence>
<feature type="region of interest" description="Disordered" evidence="1">
    <location>
        <begin position="424"/>
        <end position="444"/>
    </location>
</feature>
<dbReference type="GeneID" id="54288699"/>
<feature type="compositionally biased region" description="Polar residues" evidence="1">
    <location>
        <begin position="262"/>
        <end position="280"/>
    </location>
</feature>
<dbReference type="Proteomes" id="UP000799778">
    <property type="component" value="Unassembled WGS sequence"/>
</dbReference>
<gene>
    <name evidence="2" type="ORF">BU24DRAFT_454178</name>
</gene>